<name>A0A521DJ42_9FLAO</name>
<dbReference type="GO" id="GO:0003677">
    <property type="term" value="F:DNA binding"/>
    <property type="evidence" value="ECO:0007669"/>
    <property type="project" value="InterPro"/>
</dbReference>
<dbReference type="AlphaFoldDB" id="A0A521DJ42"/>
<evidence type="ECO:0000313" key="3">
    <source>
        <dbReference type="Proteomes" id="UP000316916"/>
    </source>
</evidence>
<evidence type="ECO:0000259" key="1">
    <source>
        <dbReference type="Pfam" id="PF12728"/>
    </source>
</evidence>
<dbReference type="EMBL" id="FXTC01000005">
    <property type="protein sequence ID" value="SMO71727.1"/>
    <property type="molecule type" value="Genomic_DNA"/>
</dbReference>
<protein>
    <submittedName>
        <fullName evidence="2">DNA binding domain-containing protein, excisionase family</fullName>
    </submittedName>
</protein>
<reference evidence="2 3" key="1">
    <citation type="submission" date="2017-05" db="EMBL/GenBank/DDBJ databases">
        <authorList>
            <person name="Varghese N."/>
            <person name="Submissions S."/>
        </authorList>
    </citation>
    <scope>NUCLEOTIDE SEQUENCE [LARGE SCALE GENOMIC DNA]</scope>
    <source>
        <strain evidence="2 3">DSM 29371</strain>
    </source>
</reference>
<proteinExistence type="predicted"/>
<feature type="domain" description="Helix-turn-helix" evidence="1">
    <location>
        <begin position="150"/>
        <end position="192"/>
    </location>
</feature>
<sequence>MSSTIKIRKICQHCRLEFIAKTTVTKYCSHKCNQRAYKANARELKIQQSKTEQHIPEKKFTPKQNPDSCLGFETLEYLTVKEASVLLKCDRRTVYNMLKNGMLPSANLSIRKTRILKKDIDALFEMLEKPEQPFIFERTVVEKIPLKDCYTIGQIQKQFNISETSLKNLIKRHHIPKFKNGRFIYIPKIDIDPILNKIRSNSYCG</sequence>
<dbReference type="InterPro" id="IPR010093">
    <property type="entry name" value="SinI_DNA-bd"/>
</dbReference>
<dbReference type="RefSeq" id="WP_142718390.1">
    <property type="nucleotide sequence ID" value="NZ_FXTC01000005.1"/>
</dbReference>
<gene>
    <name evidence="2" type="ORF">SAMN06265171_105170</name>
</gene>
<dbReference type="Proteomes" id="UP000316916">
    <property type="component" value="Unassembled WGS sequence"/>
</dbReference>
<feature type="domain" description="Helix-turn-helix" evidence="1">
    <location>
        <begin position="77"/>
        <end position="125"/>
    </location>
</feature>
<accession>A0A521DJ42</accession>
<organism evidence="2 3">
    <name type="scientific">Chryseobacterium rhizoplanae</name>
    <dbReference type="NCBI Taxonomy" id="1609531"/>
    <lineage>
        <taxon>Bacteria</taxon>
        <taxon>Pseudomonadati</taxon>
        <taxon>Bacteroidota</taxon>
        <taxon>Flavobacteriia</taxon>
        <taxon>Flavobacteriales</taxon>
        <taxon>Weeksellaceae</taxon>
        <taxon>Chryseobacterium group</taxon>
        <taxon>Chryseobacterium</taxon>
    </lineage>
</organism>
<dbReference type="InterPro" id="IPR041657">
    <property type="entry name" value="HTH_17"/>
</dbReference>
<keyword evidence="3" id="KW-1185">Reference proteome</keyword>
<dbReference type="Pfam" id="PF12728">
    <property type="entry name" value="HTH_17"/>
    <property type="match status" value="2"/>
</dbReference>
<dbReference type="NCBIfam" id="TIGR01764">
    <property type="entry name" value="excise"/>
    <property type="match status" value="1"/>
</dbReference>
<evidence type="ECO:0000313" key="2">
    <source>
        <dbReference type="EMBL" id="SMO71727.1"/>
    </source>
</evidence>